<gene>
    <name evidence="1" type="ORF">U6N30_08190</name>
</gene>
<dbReference type="Proteomes" id="UP001324287">
    <property type="component" value="Chromosome"/>
</dbReference>
<proteinExistence type="predicted"/>
<name>A0ABZ1B434_9ACTN</name>
<keyword evidence="2" id="KW-1185">Reference proteome</keyword>
<dbReference type="RefSeq" id="WP_324276876.1">
    <property type="nucleotide sequence ID" value="NZ_CP141261.1"/>
</dbReference>
<accession>A0ABZ1B434</accession>
<reference evidence="1 2" key="1">
    <citation type="submission" date="2023-12" db="EMBL/GenBank/DDBJ databases">
        <title>Blastococcus brunescens sp. nov., an actonobacterium isolated from sandstone collected in sahara desert.</title>
        <authorList>
            <person name="Gtari M."/>
            <person name="Ghodhbane F."/>
        </authorList>
    </citation>
    <scope>NUCLEOTIDE SEQUENCE [LARGE SCALE GENOMIC DNA]</scope>
    <source>
        <strain evidence="1 2">BMG 8361</strain>
    </source>
</reference>
<sequence>MVESICRVCGLDEDDERWSRSGGAQYVICSCCGAESGVDDLDLKWVRDYRSKWIAAGCAWFSPEERPADWELDRQMGGLPAAWR</sequence>
<protein>
    <submittedName>
        <fullName evidence="1">Uncharacterized protein</fullName>
    </submittedName>
</protein>
<dbReference type="EMBL" id="CP141261">
    <property type="protein sequence ID" value="WRL65557.1"/>
    <property type="molecule type" value="Genomic_DNA"/>
</dbReference>
<evidence type="ECO:0000313" key="2">
    <source>
        <dbReference type="Proteomes" id="UP001324287"/>
    </source>
</evidence>
<organism evidence="1 2">
    <name type="scientific">Blastococcus brunescens</name>
    <dbReference type="NCBI Taxonomy" id="1564165"/>
    <lineage>
        <taxon>Bacteria</taxon>
        <taxon>Bacillati</taxon>
        <taxon>Actinomycetota</taxon>
        <taxon>Actinomycetes</taxon>
        <taxon>Geodermatophilales</taxon>
        <taxon>Geodermatophilaceae</taxon>
        <taxon>Blastococcus</taxon>
    </lineage>
</organism>
<evidence type="ECO:0000313" key="1">
    <source>
        <dbReference type="EMBL" id="WRL65557.1"/>
    </source>
</evidence>
<dbReference type="PROSITE" id="PS51257">
    <property type="entry name" value="PROKAR_LIPOPROTEIN"/>
    <property type="match status" value="1"/>
</dbReference>